<feature type="transmembrane region" description="Helical" evidence="6">
    <location>
        <begin position="12"/>
        <end position="35"/>
    </location>
</feature>
<dbReference type="GO" id="GO:0042970">
    <property type="term" value="F:homoserine transmembrane transporter activity"/>
    <property type="evidence" value="ECO:0007669"/>
    <property type="project" value="TreeGrafter"/>
</dbReference>
<feature type="transmembrane region" description="Helical" evidence="6">
    <location>
        <begin position="145"/>
        <end position="166"/>
    </location>
</feature>
<evidence type="ECO:0000256" key="2">
    <source>
        <dbReference type="ARBA" id="ARBA00022475"/>
    </source>
</evidence>
<keyword evidence="5 6" id="KW-0472">Membrane</keyword>
<dbReference type="EMBL" id="PVNP01000109">
    <property type="protein sequence ID" value="PRO73514.1"/>
    <property type="molecule type" value="Genomic_DNA"/>
</dbReference>
<keyword evidence="3 6" id="KW-0812">Transmembrane</keyword>
<dbReference type="InterPro" id="IPR001123">
    <property type="entry name" value="LeuE-type"/>
</dbReference>
<name>A0A2S9VAQ8_9ALTE</name>
<evidence type="ECO:0000256" key="1">
    <source>
        <dbReference type="ARBA" id="ARBA00004651"/>
    </source>
</evidence>
<feature type="transmembrane region" description="Helical" evidence="6">
    <location>
        <begin position="47"/>
        <end position="68"/>
    </location>
</feature>
<feature type="transmembrane region" description="Helical" evidence="6">
    <location>
        <begin position="186"/>
        <end position="204"/>
    </location>
</feature>
<sequence length="205" mass="22081">MSWALLSVFVPTFFFVSVTPGMCMTLAMTLGMSIGVKRALWMMLGELSGVGLVATLSAVGVAALLFNYPDVFTLFKYVGGLYLLYLGIQMWLSKGRMALKHQEDGPGATRAQLIAQGFITAIANPKGWAFFVALLPPFLDPVQPLATQLVSLIAIILTLEFGCLLIYASGGRTLRTLLMHSGNVRIMNRIAGTLMAGVGLWLAFG</sequence>
<keyword evidence="2" id="KW-1003">Cell membrane</keyword>
<accession>A0A2S9VAQ8</accession>
<dbReference type="OrthoDB" id="9804822at2"/>
<comment type="subcellular location">
    <subcellularLocation>
        <location evidence="1">Cell membrane</location>
        <topology evidence="1">Multi-pass membrane protein</topology>
    </subcellularLocation>
</comment>
<evidence type="ECO:0000313" key="7">
    <source>
        <dbReference type="EMBL" id="PRO73514.1"/>
    </source>
</evidence>
<dbReference type="Pfam" id="PF01810">
    <property type="entry name" value="LysE"/>
    <property type="match status" value="1"/>
</dbReference>
<comment type="caution">
    <text evidence="7">The sequence shown here is derived from an EMBL/GenBank/DDBJ whole genome shotgun (WGS) entry which is preliminary data.</text>
</comment>
<dbReference type="Proteomes" id="UP000238949">
    <property type="component" value="Unassembled WGS sequence"/>
</dbReference>
<organism evidence="7 8">
    <name type="scientific">Alteromonas alba</name>
    <dbReference type="NCBI Taxonomy" id="2079529"/>
    <lineage>
        <taxon>Bacteria</taxon>
        <taxon>Pseudomonadati</taxon>
        <taxon>Pseudomonadota</taxon>
        <taxon>Gammaproteobacteria</taxon>
        <taxon>Alteromonadales</taxon>
        <taxon>Alteromonadaceae</taxon>
        <taxon>Alteromonas/Salinimonas group</taxon>
        <taxon>Alteromonas</taxon>
    </lineage>
</organism>
<dbReference type="AlphaFoldDB" id="A0A2S9VAQ8"/>
<evidence type="ECO:0000256" key="4">
    <source>
        <dbReference type="ARBA" id="ARBA00022989"/>
    </source>
</evidence>
<evidence type="ECO:0000256" key="3">
    <source>
        <dbReference type="ARBA" id="ARBA00022692"/>
    </source>
</evidence>
<dbReference type="PIRSF" id="PIRSF006324">
    <property type="entry name" value="LeuE"/>
    <property type="match status" value="1"/>
</dbReference>
<evidence type="ECO:0000256" key="6">
    <source>
        <dbReference type="SAM" id="Phobius"/>
    </source>
</evidence>
<keyword evidence="4 6" id="KW-1133">Transmembrane helix</keyword>
<proteinExistence type="predicted"/>
<gene>
    <name evidence="7" type="ORF">C6Y40_10955</name>
</gene>
<evidence type="ECO:0000313" key="8">
    <source>
        <dbReference type="Proteomes" id="UP000238949"/>
    </source>
</evidence>
<dbReference type="PANTHER" id="PTHR30086:SF5">
    <property type="entry name" value="HOMOGENTISATE EXPORT PROTEIN"/>
    <property type="match status" value="1"/>
</dbReference>
<keyword evidence="8" id="KW-1185">Reference proteome</keyword>
<feature type="transmembrane region" description="Helical" evidence="6">
    <location>
        <begin position="113"/>
        <end position="139"/>
    </location>
</feature>
<reference evidence="8" key="1">
    <citation type="journal article" date="2020" name="Int. J. Syst. Evol. Microbiol.">
        <title>Alteromonas alba sp. nov., a marine bacterium isolated from the seawater of the West Pacific Ocean.</title>
        <authorList>
            <person name="Sun C."/>
            <person name="Wu Y.-H."/>
            <person name="Xamxidin M."/>
            <person name="Cheng H."/>
            <person name="Xu X.-W."/>
        </authorList>
    </citation>
    <scope>NUCLEOTIDE SEQUENCE [LARGE SCALE GENOMIC DNA]</scope>
    <source>
        <strain evidence="8">190</strain>
    </source>
</reference>
<dbReference type="GO" id="GO:0005886">
    <property type="term" value="C:plasma membrane"/>
    <property type="evidence" value="ECO:0007669"/>
    <property type="project" value="UniProtKB-SubCell"/>
</dbReference>
<protein>
    <submittedName>
        <fullName evidence="7">Threonine transporter RhtB</fullName>
    </submittedName>
</protein>
<feature type="transmembrane region" description="Helical" evidence="6">
    <location>
        <begin position="74"/>
        <end position="92"/>
    </location>
</feature>
<dbReference type="PANTHER" id="PTHR30086">
    <property type="entry name" value="ARGININE EXPORTER PROTEIN ARGO"/>
    <property type="match status" value="1"/>
</dbReference>
<evidence type="ECO:0000256" key="5">
    <source>
        <dbReference type="ARBA" id="ARBA00023136"/>
    </source>
</evidence>